<dbReference type="InterPro" id="IPR018720">
    <property type="entry name" value="DUF2249"/>
</dbReference>
<reference evidence="2 3" key="1">
    <citation type="submission" date="2023-12" db="EMBL/GenBank/DDBJ databases">
        <title>Description of new species of Mycobacterium terrae complex isolated from sewage at the Sao Paulo Zoological Park Foundation in Brazil.</title>
        <authorList>
            <person name="Romagnoli C.L."/>
            <person name="Conceicao E.C."/>
            <person name="Machado E."/>
            <person name="Barreto L.B.P.F."/>
            <person name="Sharma A."/>
            <person name="Silva N.M."/>
            <person name="Marques L.E."/>
            <person name="Juliana M.A."/>
            <person name="Lourenco M.C.S."/>
            <person name="Digiampietri L.A."/>
            <person name="Suffys P.N."/>
            <person name="Viana-Niero C."/>
        </authorList>
    </citation>
    <scope>NUCLEOTIDE SEQUENCE [LARGE SCALE GENOMIC DNA]</scope>
    <source>
        <strain evidence="2 3">MYC098</strain>
    </source>
</reference>
<dbReference type="CDD" id="cd02208">
    <property type="entry name" value="cupin_RmlC-like"/>
    <property type="match status" value="1"/>
</dbReference>
<dbReference type="Gene3D" id="2.60.120.10">
    <property type="entry name" value="Jelly Rolls"/>
    <property type="match status" value="1"/>
</dbReference>
<protein>
    <submittedName>
        <fullName evidence="2">DUF2249 domain-containing protein</fullName>
    </submittedName>
</protein>
<accession>A0ABU5XJU7</accession>
<comment type="caution">
    <text evidence="2">The sequence shown here is derived from an EMBL/GenBank/DDBJ whole genome shotgun (WGS) entry which is preliminary data.</text>
</comment>
<dbReference type="RefSeq" id="WP_225403938.1">
    <property type="nucleotide sequence ID" value="NZ_JAYJJR010000010.1"/>
</dbReference>
<sequence length="199" mass="22109">MPEAELDARELPKTVRHKTIFATFAALAAGECFVLLNDHEPEPLRQEFEREHPGSYGWEYLEKGQERGALWRTKISRLTSTALPWVLTDTTTTGEGVEPDPAGVVWKLDVQSREIDADVTSLSAGQDTGMHVGPEIDALIHVLSGDGRLTTELGTIELTVGALLWMPKRSRRQFVAGSDGLRYLTIHQKRQFLNLMATG</sequence>
<dbReference type="SUPFAM" id="SSF51182">
    <property type="entry name" value="RmlC-like cupins"/>
    <property type="match status" value="1"/>
</dbReference>
<keyword evidence="3" id="KW-1185">Reference proteome</keyword>
<gene>
    <name evidence="2" type="ORF">K6T79_16030</name>
</gene>
<dbReference type="EMBL" id="JAYJJR010000010">
    <property type="protein sequence ID" value="MEB3022553.1"/>
    <property type="molecule type" value="Genomic_DNA"/>
</dbReference>
<feature type="domain" description="DUF2249" evidence="1">
    <location>
        <begin position="5"/>
        <end position="75"/>
    </location>
</feature>
<dbReference type="Pfam" id="PF10006">
    <property type="entry name" value="DUF2249"/>
    <property type="match status" value="1"/>
</dbReference>
<dbReference type="InterPro" id="IPR014710">
    <property type="entry name" value="RmlC-like_jellyroll"/>
</dbReference>
<dbReference type="Proteomes" id="UP001299596">
    <property type="component" value="Unassembled WGS sequence"/>
</dbReference>
<proteinExistence type="predicted"/>
<evidence type="ECO:0000313" key="2">
    <source>
        <dbReference type="EMBL" id="MEB3022553.1"/>
    </source>
</evidence>
<name>A0ABU5XJU7_9MYCO</name>
<evidence type="ECO:0000259" key="1">
    <source>
        <dbReference type="Pfam" id="PF10006"/>
    </source>
</evidence>
<dbReference type="InterPro" id="IPR011051">
    <property type="entry name" value="RmlC_Cupin_sf"/>
</dbReference>
<evidence type="ECO:0000313" key="3">
    <source>
        <dbReference type="Proteomes" id="UP001299596"/>
    </source>
</evidence>
<organism evidence="2 3">
    <name type="scientific">[Mycobacterium] crassicus</name>
    <dbReference type="NCBI Taxonomy" id="2872309"/>
    <lineage>
        <taxon>Bacteria</taxon>
        <taxon>Bacillati</taxon>
        <taxon>Actinomycetota</taxon>
        <taxon>Actinomycetes</taxon>
        <taxon>Mycobacteriales</taxon>
        <taxon>Mycobacteriaceae</taxon>
        <taxon>Mycolicibacter</taxon>
    </lineage>
</organism>